<dbReference type="Pfam" id="PF02113">
    <property type="entry name" value="Peptidase_S13"/>
    <property type="match status" value="2"/>
</dbReference>
<dbReference type="Gene3D" id="3.50.80.20">
    <property type="entry name" value="D-Ala-D-Ala carboxypeptidase C, peptidase S13"/>
    <property type="match status" value="1"/>
</dbReference>
<evidence type="ECO:0000256" key="1">
    <source>
        <dbReference type="ARBA" id="ARBA00006096"/>
    </source>
</evidence>
<dbReference type="PANTHER" id="PTHR30023:SF0">
    <property type="entry name" value="PENICILLIN-SENSITIVE CARBOXYPEPTIDASE A"/>
    <property type="match status" value="1"/>
</dbReference>
<dbReference type="AlphaFoldDB" id="A0A1H8UZR7"/>
<dbReference type="STRING" id="673521.SAMN05660991_03164"/>
<evidence type="ECO:0000256" key="3">
    <source>
        <dbReference type="SAM" id="Phobius"/>
    </source>
</evidence>
<keyword evidence="4" id="KW-0121">Carboxypeptidase</keyword>
<proteinExistence type="inferred from homology"/>
<evidence type="ECO:0000256" key="2">
    <source>
        <dbReference type="ARBA" id="ARBA00022801"/>
    </source>
</evidence>
<keyword evidence="3" id="KW-0812">Transmembrane</keyword>
<reference evidence="5" key="1">
    <citation type="submission" date="2016-10" db="EMBL/GenBank/DDBJ databases">
        <authorList>
            <person name="Varghese N."/>
            <person name="Submissions S."/>
        </authorList>
    </citation>
    <scope>NUCLEOTIDE SEQUENCE [LARGE SCALE GENOMIC DNA]</scope>
    <source>
        <strain evidence="5">DSM 45413</strain>
    </source>
</reference>
<keyword evidence="2" id="KW-0378">Hydrolase</keyword>
<dbReference type="PRINTS" id="PR00922">
    <property type="entry name" value="DADACBPTASE3"/>
</dbReference>
<gene>
    <name evidence="4" type="ORF">SAMN05660991_03164</name>
</gene>
<comment type="similarity">
    <text evidence="1">Belongs to the peptidase S13 family.</text>
</comment>
<dbReference type="RefSeq" id="WP_091945412.1">
    <property type="nucleotide sequence ID" value="NZ_FOEE01000010.1"/>
</dbReference>
<evidence type="ECO:0000313" key="4">
    <source>
        <dbReference type="EMBL" id="SEP08641.1"/>
    </source>
</evidence>
<dbReference type="InterPro" id="IPR012338">
    <property type="entry name" value="Beta-lactam/transpept-like"/>
</dbReference>
<dbReference type="OrthoDB" id="56883at2"/>
<sequence>MESITSSGSTTVTPKYSRLRRRLVLVGLVLLAVVALVVVLVVRSLGGDGDGGDAAAPSVPGAQLPEVGDPAPVLASLAGGAPAPDPAALDAALSPLLAVPALGAAPAARIVDVATGEVLLDRSGDRPAVPASTAKLLTAVAALTALDPDDTLATTVVAGSVPGEVVLVGAGDPTLSTTVPSQTYPGAPTVADLAGQVRAALGGTPVTGVVVDNGMFSGPLTAPGWGPGDAPSSYAAPVTATAVDGARIAPGNPQRSGAPGTDAGRALAAALGVPAATVGLGEAPEGARVLGTVRSAPIGRLVEQMLAQSDNLLAEALARHVALARGLPATFDGVAQAVPAALEEAGFDVDGVLLADGSGLSAADRVPAALLARVLVAAAEGSTADLSAIVSGLAVAGYDGTLADRGDDDPATAPGAVRGKTGTLQGVHALAGTVVTADGRLLVYAFLADGVSTGAQPAEDALDEAAAALAACGCP</sequence>
<keyword evidence="4" id="KW-0645">Protease</keyword>
<feature type="transmembrane region" description="Helical" evidence="3">
    <location>
        <begin position="23"/>
        <end position="42"/>
    </location>
</feature>
<protein>
    <submittedName>
        <fullName evidence="4">D-alanyl-D-alanine carboxypeptidase / D-alanyl-D-alanine-endopeptidase (Penicillin-binding protein 4)</fullName>
    </submittedName>
</protein>
<organism evidence="4 5">
    <name type="scientific">Trujillonella endophytica</name>
    <dbReference type="NCBI Taxonomy" id="673521"/>
    <lineage>
        <taxon>Bacteria</taxon>
        <taxon>Bacillati</taxon>
        <taxon>Actinomycetota</taxon>
        <taxon>Actinomycetes</taxon>
        <taxon>Geodermatophilales</taxon>
        <taxon>Geodermatophilaceae</taxon>
        <taxon>Trujillonella</taxon>
    </lineage>
</organism>
<dbReference type="InterPro" id="IPR000667">
    <property type="entry name" value="Peptidase_S13"/>
</dbReference>
<dbReference type="GO" id="GO:0004185">
    <property type="term" value="F:serine-type carboxypeptidase activity"/>
    <property type="evidence" value="ECO:0007669"/>
    <property type="project" value="InterPro"/>
</dbReference>
<dbReference type="GO" id="GO:0000270">
    <property type="term" value="P:peptidoglycan metabolic process"/>
    <property type="evidence" value="ECO:0007669"/>
    <property type="project" value="TreeGrafter"/>
</dbReference>
<dbReference type="Proteomes" id="UP000198960">
    <property type="component" value="Unassembled WGS sequence"/>
</dbReference>
<dbReference type="Gene3D" id="3.40.710.10">
    <property type="entry name" value="DD-peptidase/beta-lactamase superfamily"/>
    <property type="match status" value="2"/>
</dbReference>
<dbReference type="GO" id="GO:0006508">
    <property type="term" value="P:proteolysis"/>
    <property type="evidence" value="ECO:0007669"/>
    <property type="project" value="InterPro"/>
</dbReference>
<dbReference type="EMBL" id="FOEE01000010">
    <property type="protein sequence ID" value="SEP08641.1"/>
    <property type="molecule type" value="Genomic_DNA"/>
</dbReference>
<keyword evidence="3" id="KW-0472">Membrane</keyword>
<keyword evidence="3" id="KW-1133">Transmembrane helix</keyword>
<dbReference type="NCBIfam" id="TIGR00666">
    <property type="entry name" value="PBP4"/>
    <property type="match status" value="1"/>
</dbReference>
<name>A0A1H8UZR7_9ACTN</name>
<accession>A0A1H8UZR7</accession>
<keyword evidence="5" id="KW-1185">Reference proteome</keyword>
<dbReference type="PANTHER" id="PTHR30023">
    <property type="entry name" value="D-ALANYL-D-ALANINE CARBOXYPEPTIDASE"/>
    <property type="match status" value="1"/>
</dbReference>
<dbReference type="SUPFAM" id="SSF56601">
    <property type="entry name" value="beta-lactamase/transpeptidase-like"/>
    <property type="match status" value="1"/>
</dbReference>
<evidence type="ECO:0000313" key="5">
    <source>
        <dbReference type="Proteomes" id="UP000198960"/>
    </source>
</evidence>